<evidence type="ECO:0000256" key="2">
    <source>
        <dbReference type="ARBA" id="ARBA00001947"/>
    </source>
</evidence>
<dbReference type="OrthoDB" id="527344at2759"/>
<dbReference type="Pfam" id="PF12706">
    <property type="entry name" value="Lactamase_B_2"/>
    <property type="match status" value="1"/>
</dbReference>
<feature type="compositionally biased region" description="Low complexity" evidence="11">
    <location>
        <begin position="125"/>
        <end position="135"/>
    </location>
</feature>
<feature type="compositionally biased region" description="Basic and acidic residues" evidence="11">
    <location>
        <begin position="386"/>
        <end position="402"/>
    </location>
</feature>
<dbReference type="VEuPathDB" id="ToxoDB:TGRUB_235905"/>
<comment type="caution">
    <text evidence="13">The sequence shown here is derived from an EMBL/GenBank/DDBJ whole genome shotgun (WGS) entry which is preliminary data.</text>
</comment>
<keyword evidence="10" id="KW-0862">Zinc</keyword>
<keyword evidence="9 13" id="KW-0378">Hydrolase</keyword>
<dbReference type="InterPro" id="IPR001279">
    <property type="entry name" value="Metallo-B-lactamas"/>
</dbReference>
<dbReference type="CDD" id="cd07718">
    <property type="entry name" value="RNaseZ_ELAC1_ELAC2-C-term-like_MBL-fold"/>
    <property type="match status" value="1"/>
</dbReference>
<evidence type="ECO:0000256" key="7">
    <source>
        <dbReference type="ARBA" id="ARBA00022723"/>
    </source>
</evidence>
<organism evidence="13 14">
    <name type="scientific">Toxoplasma gondii RUB</name>
    <dbReference type="NCBI Taxonomy" id="935652"/>
    <lineage>
        <taxon>Eukaryota</taxon>
        <taxon>Sar</taxon>
        <taxon>Alveolata</taxon>
        <taxon>Apicomplexa</taxon>
        <taxon>Conoidasida</taxon>
        <taxon>Coccidia</taxon>
        <taxon>Eucoccidiorida</taxon>
        <taxon>Eimeriorina</taxon>
        <taxon>Sarcocystidae</taxon>
        <taxon>Toxoplasma</taxon>
    </lineage>
</organism>
<dbReference type="GO" id="GO:0005739">
    <property type="term" value="C:mitochondrion"/>
    <property type="evidence" value="ECO:0007669"/>
    <property type="project" value="TreeGrafter"/>
</dbReference>
<reference evidence="13 14" key="1">
    <citation type="submission" date="2014-05" db="EMBL/GenBank/DDBJ databases">
        <authorList>
            <person name="Sibley D."/>
            <person name="Venepally P."/>
            <person name="Karamycheva S."/>
            <person name="Hadjithomas M."/>
            <person name="Khan A."/>
            <person name="Brunk B."/>
            <person name="Roos D."/>
            <person name="Caler E."/>
            <person name="Lorenzi H."/>
        </authorList>
    </citation>
    <scope>NUCLEOTIDE SEQUENCE [LARGE SCALE GENOMIC DNA]</scope>
    <source>
        <strain evidence="13 14">RUB</strain>
    </source>
</reference>
<sequence>MQSHAQILGWHRLAVAPSLQIFVEGNRLLFNAGENVQRFHLEHKLHLARTTDVFVTSVAAGTSAGLPGLLLTLDGAGVAERPRDLRLWGPPDLPDFLETTSRAFAGLRHINYEYHLPPSSFATDSRSSGSPLSSSTDGCETVGQSNPSTCRRNAPSFCSYGERPSTPSSASPSSPSASASPPSAAPSSSSLSSSRESFSQASVCLAGVAAGNVQVHAYLLPHSLSTKEPRSSLGALWVSPNGREEGGGDAWRNNAFSRVGTSAINNWGNPLFGDEAEESDCGQSSGEDLRKTHQPRGAEEEKTNEECNEETERKKQRILSPDEARQSTSFPATRNGDSSRELRVGSSLPSSLPSPLPSSLSSSLPSSLHSAESMPTDAGGQVRTDFGGEKDEDERRSTEKKAGHLGVSKWQGEQRDQPRDCVAYVLSWPQIPGRFFPDKAKALRVPVGPLFGRLKNGESIEVPGEGRIVTPDQVCGPGTPGQMVLVIECVEPQQATLALERLKVDLDRLTFVFHMTPPSILHSEEYARFVKAVTGSLTRHVIVNQSVSPVDVSPFVHASKLRRFLHDLIPPVFPFPSSPVPLSSTPSAVSGTLSHPSSLSSPRVTQPLSDLWGVEDARVVYPRSLVKFDLSTLEKRGIHTSGCLTVFGPQFSPERLSRLTALEATGARCREILSALPEQSTSSSSSAGAASPDLSSAASPSALPCSSSWSFPSLTLLGTGAAAPSQYRNVSGLLVAIRKDLSLVLDFGEGSLAQLYSMCHSWEEFLSVISSIRVVFISHCHADHHLGVCCLLEFRAAMFPELLPPLIIAPAKLQAWLRFYDCRVTRIPHRFRSTETIVCGLPETSREVEKNEERASAFRSMSHLLGVEAGDLRLRATPVEHIPHSFGLRVDFEIPASDANSRKDLSVVYSGDTRPCRQLFDLARNATVLIHEATFEDALIQEAIEKRHSSLSEVVRGALDCRCANLVLTHFSQRYPKIPVLTLEAGGDAFLVSGNTVEQNAEKTNGKGVDGETRCTTKAPVTVFSKQKREGDKDPMHILFAFDCMRLPLKHLQELSQCLELLPPVINQLFASE</sequence>
<keyword evidence="7" id="KW-0479">Metal-binding</keyword>
<evidence type="ECO:0000256" key="1">
    <source>
        <dbReference type="ARBA" id="ARBA00000402"/>
    </source>
</evidence>
<evidence type="ECO:0000313" key="14">
    <source>
        <dbReference type="Proteomes" id="UP000028834"/>
    </source>
</evidence>
<feature type="compositionally biased region" description="Low complexity" evidence="11">
    <location>
        <begin position="346"/>
        <end position="368"/>
    </location>
</feature>
<evidence type="ECO:0000256" key="11">
    <source>
        <dbReference type="SAM" id="MobiDB-lite"/>
    </source>
</evidence>
<dbReference type="PANTHER" id="PTHR12553:SF49">
    <property type="entry name" value="ZINC PHOSPHODIESTERASE ELAC PROTEIN 2"/>
    <property type="match status" value="1"/>
</dbReference>
<dbReference type="GO" id="GO:1990180">
    <property type="term" value="P:mitochondrial tRNA 3'-end processing"/>
    <property type="evidence" value="ECO:0007669"/>
    <property type="project" value="TreeGrafter"/>
</dbReference>
<comment type="similarity">
    <text evidence="3">Belongs to the RNase Z family.</text>
</comment>
<feature type="region of interest" description="Disordered" evidence="11">
    <location>
        <begin position="230"/>
        <end position="251"/>
    </location>
</feature>
<keyword evidence="6" id="KW-0540">Nuclease</keyword>
<feature type="domain" description="Metallo-beta-lactamase" evidence="12">
    <location>
        <begin position="762"/>
        <end position="971"/>
    </location>
</feature>
<accession>A0A086M0P0</accession>
<evidence type="ECO:0000256" key="6">
    <source>
        <dbReference type="ARBA" id="ARBA00022722"/>
    </source>
</evidence>
<feature type="region of interest" description="Disordered" evidence="11">
    <location>
        <begin position="269"/>
        <end position="413"/>
    </location>
</feature>
<protein>
    <recommendedName>
        <fullName evidence="4">ribonuclease Z</fullName>
        <ecNumber evidence="4">3.1.26.11</ecNumber>
    </recommendedName>
</protein>
<dbReference type="PANTHER" id="PTHR12553">
    <property type="entry name" value="ZINC PHOSPHODIESTERASE ELAC PROTEIN 2"/>
    <property type="match status" value="1"/>
</dbReference>
<evidence type="ECO:0000259" key="12">
    <source>
        <dbReference type="Pfam" id="PF12706"/>
    </source>
</evidence>
<dbReference type="EC" id="3.1.26.11" evidence="4"/>
<evidence type="ECO:0000256" key="8">
    <source>
        <dbReference type="ARBA" id="ARBA00022759"/>
    </source>
</evidence>
<feature type="compositionally biased region" description="Polar residues" evidence="11">
    <location>
        <begin position="326"/>
        <end position="336"/>
    </location>
</feature>
<feature type="compositionally biased region" description="Polar residues" evidence="11">
    <location>
        <begin position="136"/>
        <end position="151"/>
    </location>
</feature>
<comment type="cofactor">
    <cofactor evidence="2">
        <name>Zn(2+)</name>
        <dbReference type="ChEBI" id="CHEBI:29105"/>
    </cofactor>
</comment>
<evidence type="ECO:0000256" key="3">
    <source>
        <dbReference type="ARBA" id="ARBA00007823"/>
    </source>
</evidence>
<keyword evidence="5" id="KW-0819">tRNA processing</keyword>
<feature type="region of interest" description="Disordered" evidence="11">
    <location>
        <begin position="121"/>
        <end position="192"/>
    </location>
</feature>
<name>A0A086M0P0_TOXGO</name>
<dbReference type="InterPro" id="IPR036866">
    <property type="entry name" value="RibonucZ/Hydroxyglut_hydro"/>
</dbReference>
<evidence type="ECO:0000256" key="4">
    <source>
        <dbReference type="ARBA" id="ARBA00012477"/>
    </source>
</evidence>
<dbReference type="EMBL" id="AFYV02001282">
    <property type="protein sequence ID" value="KFG62458.1"/>
    <property type="molecule type" value="Genomic_DNA"/>
</dbReference>
<evidence type="ECO:0000256" key="9">
    <source>
        <dbReference type="ARBA" id="ARBA00022801"/>
    </source>
</evidence>
<evidence type="ECO:0000313" key="13">
    <source>
        <dbReference type="EMBL" id="KFG62458.1"/>
    </source>
</evidence>
<gene>
    <name evidence="13" type="ORF">TGRUB_235905</name>
</gene>
<dbReference type="Gene3D" id="3.60.15.10">
    <property type="entry name" value="Ribonuclease Z/Hydroxyacylglutathione hydrolase-like"/>
    <property type="match status" value="3"/>
</dbReference>
<dbReference type="InterPro" id="IPR047151">
    <property type="entry name" value="RNZ2-like"/>
</dbReference>
<comment type="catalytic activity">
    <reaction evidence="1">
        <text>Endonucleolytic cleavage of RNA, removing extra 3' nucleotides from tRNA precursor, generating 3' termini of tRNAs. A 3'-hydroxy group is left at the tRNA terminus and a 5'-phosphoryl group is left at the trailer molecule.</text>
        <dbReference type="EC" id="3.1.26.11"/>
    </reaction>
</comment>
<keyword evidence="8" id="KW-0255">Endonuclease</keyword>
<proteinExistence type="inferred from homology"/>
<dbReference type="AlphaFoldDB" id="A0A086M0P0"/>
<feature type="compositionally biased region" description="Low complexity" evidence="11">
    <location>
        <begin position="164"/>
        <end position="192"/>
    </location>
</feature>
<dbReference type="Proteomes" id="UP000028834">
    <property type="component" value="Unassembled WGS sequence"/>
</dbReference>
<dbReference type="GO" id="GO:0046872">
    <property type="term" value="F:metal ion binding"/>
    <property type="evidence" value="ECO:0007669"/>
    <property type="project" value="UniProtKB-KW"/>
</dbReference>
<dbReference type="GO" id="GO:0042781">
    <property type="term" value="F:3'-tRNA processing endoribonuclease activity"/>
    <property type="evidence" value="ECO:0007669"/>
    <property type="project" value="UniProtKB-EC"/>
</dbReference>
<feature type="compositionally biased region" description="Basic and acidic residues" evidence="11">
    <location>
        <begin position="287"/>
        <end position="313"/>
    </location>
</feature>
<evidence type="ECO:0000256" key="5">
    <source>
        <dbReference type="ARBA" id="ARBA00022694"/>
    </source>
</evidence>
<dbReference type="SUPFAM" id="SSF56281">
    <property type="entry name" value="Metallo-hydrolase/oxidoreductase"/>
    <property type="match status" value="3"/>
</dbReference>
<evidence type="ECO:0000256" key="10">
    <source>
        <dbReference type="ARBA" id="ARBA00022833"/>
    </source>
</evidence>